<keyword evidence="1" id="KW-0812">Transmembrane</keyword>
<dbReference type="InterPro" id="IPR005049">
    <property type="entry name" value="STL-like"/>
</dbReference>
<feature type="non-terminal residue" evidence="2">
    <location>
        <position position="1"/>
    </location>
</feature>
<feature type="transmembrane region" description="Helical" evidence="1">
    <location>
        <begin position="19"/>
        <end position="37"/>
    </location>
</feature>
<keyword evidence="1" id="KW-0472">Membrane</keyword>
<feature type="non-terminal residue" evidence="2">
    <location>
        <position position="223"/>
    </location>
</feature>
<dbReference type="EMBL" id="CAJOBB010011299">
    <property type="protein sequence ID" value="CAF4258765.1"/>
    <property type="molecule type" value="Genomic_DNA"/>
</dbReference>
<reference evidence="2" key="1">
    <citation type="submission" date="2021-02" db="EMBL/GenBank/DDBJ databases">
        <authorList>
            <person name="Nowell W R."/>
        </authorList>
    </citation>
    <scope>NUCLEOTIDE SEQUENCE</scope>
</reference>
<organism evidence="2 3">
    <name type="scientific">Adineta steineri</name>
    <dbReference type="NCBI Taxonomy" id="433720"/>
    <lineage>
        <taxon>Eukaryota</taxon>
        <taxon>Metazoa</taxon>
        <taxon>Spiralia</taxon>
        <taxon>Gnathifera</taxon>
        <taxon>Rotifera</taxon>
        <taxon>Eurotatoria</taxon>
        <taxon>Bdelloidea</taxon>
        <taxon>Adinetida</taxon>
        <taxon>Adinetidae</taxon>
        <taxon>Adineta</taxon>
    </lineage>
</organism>
<accession>A0A820FAZ4</accession>
<dbReference type="PANTHER" id="PTHR31362">
    <property type="entry name" value="GLYCOSYLTRANSFERASE STELLO1-RELATED"/>
    <property type="match status" value="1"/>
</dbReference>
<keyword evidence="1" id="KW-1133">Transmembrane helix</keyword>
<evidence type="ECO:0000313" key="2">
    <source>
        <dbReference type="EMBL" id="CAF4258765.1"/>
    </source>
</evidence>
<gene>
    <name evidence="2" type="ORF">KXQ929_LOCUS43222</name>
</gene>
<dbReference type="PANTHER" id="PTHR31362:SF0">
    <property type="entry name" value="EXOSTOSIN DOMAIN-CONTAINING PROTEIN-RELATED"/>
    <property type="match status" value="1"/>
</dbReference>
<sequence>MNTYESIHDRTKDIQNRRFSWLTFVIFLLFTITLFFCNDIKKSIRTLYQINQHSQPITNSLICPIRGDKWIVVTTINYPTFSIHKFLNLTTNWNLIVIADKKTPNDWPSQLSQHASRLFFVSVQQQNSLDFRILRYLPYGSYARKNLGYLLAIQCGAQIIFESDDDNLLETNDIYLLPKVLQPEQLPWIAFHRQRSPFINIYGSFSHPNIWPRGFPIDEIRNV</sequence>
<dbReference type="Proteomes" id="UP000663868">
    <property type="component" value="Unassembled WGS sequence"/>
</dbReference>
<name>A0A820FAZ4_9BILA</name>
<dbReference type="AlphaFoldDB" id="A0A820FAZ4"/>
<evidence type="ECO:0000256" key="1">
    <source>
        <dbReference type="SAM" id="Phobius"/>
    </source>
</evidence>
<comment type="caution">
    <text evidence="2">The sequence shown here is derived from an EMBL/GenBank/DDBJ whole genome shotgun (WGS) entry which is preliminary data.</text>
</comment>
<proteinExistence type="predicted"/>
<evidence type="ECO:0000313" key="3">
    <source>
        <dbReference type="Proteomes" id="UP000663868"/>
    </source>
</evidence>
<protein>
    <submittedName>
        <fullName evidence="2">Uncharacterized protein</fullName>
    </submittedName>
</protein>